<dbReference type="RefSeq" id="WP_094277705.1">
    <property type="nucleotide sequence ID" value="NZ_NQJF01000004.1"/>
</dbReference>
<feature type="transmembrane region" description="Helical" evidence="1">
    <location>
        <begin position="15"/>
        <end position="38"/>
    </location>
</feature>
<dbReference type="Proteomes" id="UP000243640">
    <property type="component" value="Unassembled WGS sequence"/>
</dbReference>
<accession>A0A235CMT7</accession>
<dbReference type="OrthoDB" id="21939at2"/>
<reference evidence="3 5" key="2">
    <citation type="submission" date="2019-03" db="EMBL/GenBank/DDBJ databases">
        <title>Genomic Encyclopedia of Archaeal and Bacterial Type Strains, Phase II (KMG-II): from individual species to whole genera.</title>
        <authorList>
            <person name="Goeker M."/>
        </authorList>
    </citation>
    <scope>NUCLEOTIDE SEQUENCE [LARGE SCALE GENOMIC DNA]</scope>
    <source>
        <strain evidence="3 5">DSM 15594</strain>
    </source>
</reference>
<evidence type="ECO:0000313" key="2">
    <source>
        <dbReference type="EMBL" id="OYD25337.1"/>
    </source>
</evidence>
<dbReference type="EMBL" id="NQJF01000004">
    <property type="protein sequence ID" value="OYD25337.1"/>
    <property type="molecule type" value="Genomic_DNA"/>
</dbReference>
<dbReference type="Proteomes" id="UP000295058">
    <property type="component" value="Unassembled WGS sequence"/>
</dbReference>
<dbReference type="AlphaFoldDB" id="A0A235CMT7"/>
<evidence type="ECO:0000256" key="1">
    <source>
        <dbReference type="SAM" id="Phobius"/>
    </source>
</evidence>
<sequence length="162" mass="18114">MSAWQWTQLIAFEGFWLLAVAGQNAWAWLALCLLLIHFLFTPSRRADLRVLWLAALGCGVDALLTFGGVFSFSHWPLWLGVLWAGFVLTLGHSLVWLRRFSLPWLALFGAGAGASSYLAGWKLEAVVLPLGFWPSALILGVIWSGLLPLLVMLDRRLRRIEP</sequence>
<feature type="transmembrane region" description="Helical" evidence="1">
    <location>
        <begin position="104"/>
        <end position="120"/>
    </location>
</feature>
<keyword evidence="1" id="KW-0472">Membrane</keyword>
<proteinExistence type="predicted"/>
<reference evidence="2 4" key="1">
    <citation type="submission" date="2017-08" db="EMBL/GenBank/DDBJ databases">
        <title>Draft Genome Sequence of the Marine Bacterium Oceanimonas baumannii ATCC 700832.</title>
        <authorList>
            <person name="Mcclelland W.D."/>
            <person name="Brennan M.A."/>
            <person name="Trachtenberg A.M."/>
            <person name="Maclea K.S."/>
        </authorList>
    </citation>
    <scope>NUCLEOTIDE SEQUENCE [LARGE SCALE GENOMIC DNA]</scope>
    <source>
        <strain evidence="2 4">ATCC 700832</strain>
    </source>
</reference>
<feature type="transmembrane region" description="Helical" evidence="1">
    <location>
        <begin position="50"/>
        <end position="71"/>
    </location>
</feature>
<evidence type="ECO:0000313" key="4">
    <source>
        <dbReference type="Proteomes" id="UP000243640"/>
    </source>
</evidence>
<name>A0A235CMT7_9GAMM</name>
<dbReference type="Pfam" id="PF11086">
    <property type="entry name" value="DUF2878"/>
    <property type="match status" value="1"/>
</dbReference>
<protein>
    <submittedName>
        <fullName evidence="3">Uncharacterized protein DUF2878</fullName>
    </submittedName>
</protein>
<keyword evidence="5" id="KW-1185">Reference proteome</keyword>
<dbReference type="InterPro" id="IPR021306">
    <property type="entry name" value="DUF2878"/>
</dbReference>
<feature type="transmembrane region" description="Helical" evidence="1">
    <location>
        <begin position="132"/>
        <end position="153"/>
    </location>
</feature>
<organism evidence="2 4">
    <name type="scientific">Oceanimonas baumannii</name>
    <dbReference type="NCBI Taxonomy" id="129578"/>
    <lineage>
        <taxon>Bacteria</taxon>
        <taxon>Pseudomonadati</taxon>
        <taxon>Pseudomonadota</taxon>
        <taxon>Gammaproteobacteria</taxon>
        <taxon>Aeromonadales</taxon>
        <taxon>Aeromonadaceae</taxon>
        <taxon>Oceanimonas</taxon>
    </lineage>
</organism>
<evidence type="ECO:0000313" key="5">
    <source>
        <dbReference type="Proteomes" id="UP000295058"/>
    </source>
</evidence>
<gene>
    <name evidence="2" type="ORF">B6S09_06570</name>
    <name evidence="3" type="ORF">LY04_00429</name>
</gene>
<evidence type="ECO:0000313" key="3">
    <source>
        <dbReference type="EMBL" id="TDW62365.1"/>
    </source>
</evidence>
<keyword evidence="1" id="KW-1133">Transmembrane helix</keyword>
<keyword evidence="1" id="KW-0812">Transmembrane</keyword>
<comment type="caution">
    <text evidence="2">The sequence shown here is derived from an EMBL/GenBank/DDBJ whole genome shotgun (WGS) entry which is preliminary data.</text>
</comment>
<feature type="transmembrane region" description="Helical" evidence="1">
    <location>
        <begin position="77"/>
        <end position="97"/>
    </location>
</feature>
<dbReference type="EMBL" id="SODO01000001">
    <property type="protein sequence ID" value="TDW62365.1"/>
    <property type="molecule type" value="Genomic_DNA"/>
</dbReference>